<organism evidence="2 3">
    <name type="scientific">Rhypophila decipiens</name>
    <dbReference type="NCBI Taxonomy" id="261697"/>
    <lineage>
        <taxon>Eukaryota</taxon>
        <taxon>Fungi</taxon>
        <taxon>Dikarya</taxon>
        <taxon>Ascomycota</taxon>
        <taxon>Pezizomycotina</taxon>
        <taxon>Sordariomycetes</taxon>
        <taxon>Sordariomycetidae</taxon>
        <taxon>Sordariales</taxon>
        <taxon>Naviculisporaceae</taxon>
        <taxon>Rhypophila</taxon>
    </lineage>
</organism>
<proteinExistence type="predicted"/>
<dbReference type="AlphaFoldDB" id="A0AAN6YGJ6"/>
<comment type="caution">
    <text evidence="2">The sequence shown here is derived from an EMBL/GenBank/DDBJ whole genome shotgun (WGS) entry which is preliminary data.</text>
</comment>
<feature type="region of interest" description="Disordered" evidence="1">
    <location>
        <begin position="65"/>
        <end position="95"/>
    </location>
</feature>
<keyword evidence="3" id="KW-1185">Reference proteome</keyword>
<reference evidence="2" key="2">
    <citation type="submission" date="2023-05" db="EMBL/GenBank/DDBJ databases">
        <authorList>
            <consortium name="Lawrence Berkeley National Laboratory"/>
            <person name="Steindorff A."/>
            <person name="Hensen N."/>
            <person name="Bonometti L."/>
            <person name="Westerberg I."/>
            <person name="Brannstrom I.O."/>
            <person name="Guillou S."/>
            <person name="Cros-Aarteil S."/>
            <person name="Calhoun S."/>
            <person name="Haridas S."/>
            <person name="Kuo A."/>
            <person name="Mondo S."/>
            <person name="Pangilinan J."/>
            <person name="Riley R."/>
            <person name="Labutti K."/>
            <person name="Andreopoulos B."/>
            <person name="Lipzen A."/>
            <person name="Chen C."/>
            <person name="Yanf M."/>
            <person name="Daum C."/>
            <person name="Ng V."/>
            <person name="Clum A."/>
            <person name="Ohm R."/>
            <person name="Martin F."/>
            <person name="Silar P."/>
            <person name="Natvig D."/>
            <person name="Lalanne C."/>
            <person name="Gautier V."/>
            <person name="Ament-Velasquez S.L."/>
            <person name="Kruys A."/>
            <person name="Hutchinson M.I."/>
            <person name="Powell A.J."/>
            <person name="Barry K."/>
            <person name="Miller A.N."/>
            <person name="Grigoriev I.V."/>
            <person name="Debuchy R."/>
            <person name="Gladieux P."/>
            <person name="Thoren M.H."/>
            <person name="Johannesson H."/>
        </authorList>
    </citation>
    <scope>NUCLEOTIDE SEQUENCE</scope>
    <source>
        <strain evidence="2">PSN293</strain>
    </source>
</reference>
<evidence type="ECO:0000313" key="2">
    <source>
        <dbReference type="EMBL" id="KAK4217651.1"/>
    </source>
</evidence>
<gene>
    <name evidence="2" type="ORF">QBC37DRAFT_396508</name>
</gene>
<evidence type="ECO:0000256" key="1">
    <source>
        <dbReference type="SAM" id="MobiDB-lite"/>
    </source>
</evidence>
<sequence>MNVDETMSDSTATNTGPTVQQTIEAMFGAQTGSQNLSQALAAQIKSNNWNTNKFREEYEMAKSRLSDQKFNITDYPDPLLPRQRPPKQTGFDPEVEKQLKKMIASIKSGTP</sequence>
<dbReference type="Proteomes" id="UP001301769">
    <property type="component" value="Unassembled WGS sequence"/>
</dbReference>
<protein>
    <submittedName>
        <fullName evidence="2">Uncharacterized protein</fullName>
    </submittedName>
</protein>
<dbReference type="EMBL" id="MU858058">
    <property type="protein sequence ID" value="KAK4217651.1"/>
    <property type="molecule type" value="Genomic_DNA"/>
</dbReference>
<name>A0AAN6YGJ6_9PEZI</name>
<reference evidence="2" key="1">
    <citation type="journal article" date="2023" name="Mol. Phylogenet. Evol.">
        <title>Genome-scale phylogeny and comparative genomics of the fungal order Sordariales.</title>
        <authorList>
            <person name="Hensen N."/>
            <person name="Bonometti L."/>
            <person name="Westerberg I."/>
            <person name="Brannstrom I.O."/>
            <person name="Guillou S."/>
            <person name="Cros-Aarteil S."/>
            <person name="Calhoun S."/>
            <person name="Haridas S."/>
            <person name="Kuo A."/>
            <person name="Mondo S."/>
            <person name="Pangilinan J."/>
            <person name="Riley R."/>
            <person name="LaButti K."/>
            <person name="Andreopoulos B."/>
            <person name="Lipzen A."/>
            <person name="Chen C."/>
            <person name="Yan M."/>
            <person name="Daum C."/>
            <person name="Ng V."/>
            <person name="Clum A."/>
            <person name="Steindorff A."/>
            <person name="Ohm R.A."/>
            <person name="Martin F."/>
            <person name="Silar P."/>
            <person name="Natvig D.O."/>
            <person name="Lalanne C."/>
            <person name="Gautier V."/>
            <person name="Ament-Velasquez S.L."/>
            <person name="Kruys A."/>
            <person name="Hutchinson M.I."/>
            <person name="Powell A.J."/>
            <person name="Barry K."/>
            <person name="Miller A.N."/>
            <person name="Grigoriev I.V."/>
            <person name="Debuchy R."/>
            <person name="Gladieux P."/>
            <person name="Hiltunen Thoren M."/>
            <person name="Johannesson H."/>
        </authorList>
    </citation>
    <scope>NUCLEOTIDE SEQUENCE</scope>
    <source>
        <strain evidence="2">PSN293</strain>
    </source>
</reference>
<evidence type="ECO:0000313" key="3">
    <source>
        <dbReference type="Proteomes" id="UP001301769"/>
    </source>
</evidence>
<accession>A0AAN6YGJ6</accession>